<dbReference type="Proteomes" id="UP000094385">
    <property type="component" value="Unassembled WGS sequence"/>
</dbReference>
<feature type="compositionally biased region" description="Low complexity" evidence="1">
    <location>
        <begin position="473"/>
        <end position="488"/>
    </location>
</feature>
<feature type="compositionally biased region" description="Polar residues" evidence="1">
    <location>
        <begin position="345"/>
        <end position="358"/>
    </location>
</feature>
<evidence type="ECO:0000259" key="2">
    <source>
        <dbReference type="Pfam" id="PF10407"/>
    </source>
</evidence>
<feature type="compositionally biased region" description="Low complexity" evidence="1">
    <location>
        <begin position="430"/>
        <end position="442"/>
    </location>
</feature>
<dbReference type="STRING" id="675824.A0A1E3PWV4"/>
<feature type="region of interest" description="Disordered" evidence="1">
    <location>
        <begin position="598"/>
        <end position="667"/>
    </location>
</feature>
<feature type="compositionally biased region" description="Basic and acidic residues" evidence="1">
    <location>
        <begin position="381"/>
        <end position="402"/>
    </location>
</feature>
<feature type="compositionally biased region" description="Polar residues" evidence="1">
    <location>
        <begin position="229"/>
        <end position="245"/>
    </location>
</feature>
<reference evidence="3 4" key="1">
    <citation type="journal article" date="2016" name="Proc. Natl. Acad. Sci. U.S.A.">
        <title>Comparative genomics of biotechnologically important yeasts.</title>
        <authorList>
            <person name="Riley R."/>
            <person name="Haridas S."/>
            <person name="Wolfe K.H."/>
            <person name="Lopes M.R."/>
            <person name="Hittinger C.T."/>
            <person name="Goeker M."/>
            <person name="Salamov A.A."/>
            <person name="Wisecaver J.H."/>
            <person name="Long T.M."/>
            <person name="Calvey C.H."/>
            <person name="Aerts A.L."/>
            <person name="Barry K.W."/>
            <person name="Choi C."/>
            <person name="Clum A."/>
            <person name="Coughlan A.Y."/>
            <person name="Deshpande S."/>
            <person name="Douglass A.P."/>
            <person name="Hanson S.J."/>
            <person name="Klenk H.-P."/>
            <person name="LaButti K.M."/>
            <person name="Lapidus A."/>
            <person name="Lindquist E.A."/>
            <person name="Lipzen A.M."/>
            <person name="Meier-Kolthoff J.P."/>
            <person name="Ohm R.A."/>
            <person name="Otillar R.P."/>
            <person name="Pangilinan J.L."/>
            <person name="Peng Y."/>
            <person name="Rokas A."/>
            <person name="Rosa C.A."/>
            <person name="Scheuner C."/>
            <person name="Sibirny A.A."/>
            <person name="Slot J.C."/>
            <person name="Stielow J.B."/>
            <person name="Sun H."/>
            <person name="Kurtzman C.P."/>
            <person name="Blackwell M."/>
            <person name="Grigoriev I.V."/>
            <person name="Jeffries T.W."/>
        </authorList>
    </citation>
    <scope>NUCLEOTIDE SEQUENCE [LARGE SCALE GENOMIC DNA]</scope>
    <source>
        <strain evidence="3 4">NRRL Y-11557</strain>
    </source>
</reference>
<feature type="compositionally biased region" description="Low complexity" evidence="1">
    <location>
        <begin position="510"/>
        <end position="520"/>
    </location>
</feature>
<evidence type="ECO:0000313" key="4">
    <source>
        <dbReference type="Proteomes" id="UP000094385"/>
    </source>
</evidence>
<dbReference type="EMBL" id="KV454302">
    <property type="protein sequence ID" value="ODQ69764.1"/>
    <property type="molecule type" value="Genomic_DNA"/>
</dbReference>
<feature type="region of interest" description="Disordered" evidence="1">
    <location>
        <begin position="141"/>
        <end position="260"/>
    </location>
</feature>
<sequence>MSVAQAADQPYLRLQVYVLRPRKVTAKDLRQPNATANEILNYPSVGTVMNRPESFRKPPLMEDGSADGLVDVYELVRKFVHLTHPLISIALLRDEIAERYRRIYDEPLEIMSVKDDSNCDFDMEYLASYVFTNGSVINVITPPAGGPDPSELQSAKDANVQDEYEQHDQPPLNNKASDGEPNWLSSAAAEMTETAKRSLKSLSSDESSDEDNPNRINTSPDLRIPSYERSPSLTPDDSSSHFQPESSARPSKKRRRTRKRSLEIAESVIEESQAAYVPTQVDEFNKYDDMPMDGDDSFTAADDFGPRLGDRRRSFLLPDVQLNPRLSLPPVLSSDADIDVDPQKHPSSGHATASSSPVRSLFDIPVNNDNASTTSVPEIMPNHDMKTAPEEEEVPANKKTETTTEVGVEEETGIEVPSTKETTPPPATDGGTEVVTPTGETGSKIIHQLKDANGELAKLESKKGWKKSPESGAKNAPARPAAKTAPTKQPRKRNVPKTAAGNVDGEAATEEIATALTEATPDAVESAVFSTAPEQPVSEKATATDSAPAREVPNEGDETNAPAVVHLAEEETSKATTVAMFPHSFDEEVLKRVRQKIAQEKAQPRPPATSVGEATVPVRRGRKPGTKNKPKVLPDEAKDHAVAEKQTPKMSPKKAVPLPPAVQEGFSGRGIEATANVAKKRITRLGVPRTIQL</sequence>
<protein>
    <recommendedName>
        <fullName evidence="2">Nucleolar protein Dnt1-like N-terminal domain-containing protein</fullName>
    </recommendedName>
</protein>
<feature type="compositionally biased region" description="Basic and acidic residues" evidence="1">
    <location>
        <begin position="304"/>
        <end position="313"/>
    </location>
</feature>
<feature type="compositionally biased region" description="Polar residues" evidence="1">
    <location>
        <begin position="367"/>
        <end position="376"/>
    </location>
</feature>
<dbReference type="Pfam" id="PF10407">
    <property type="entry name" value="Cytokin_check_N"/>
    <property type="match status" value="1"/>
</dbReference>
<dbReference type="OrthoDB" id="6365676at2759"/>
<evidence type="ECO:0000313" key="3">
    <source>
        <dbReference type="EMBL" id="ODQ69764.1"/>
    </source>
</evidence>
<gene>
    <name evidence="3" type="ORF">LIPSTDRAFT_75396</name>
</gene>
<dbReference type="InterPro" id="IPR018844">
    <property type="entry name" value="Dnt1-like_N"/>
</dbReference>
<evidence type="ECO:0000256" key="1">
    <source>
        <dbReference type="SAM" id="MobiDB-lite"/>
    </source>
</evidence>
<dbReference type="AlphaFoldDB" id="A0A1E3PWV4"/>
<feature type="compositionally biased region" description="Basic residues" evidence="1">
    <location>
        <begin position="619"/>
        <end position="630"/>
    </location>
</feature>
<organism evidence="3 4">
    <name type="scientific">Lipomyces starkeyi NRRL Y-11557</name>
    <dbReference type="NCBI Taxonomy" id="675824"/>
    <lineage>
        <taxon>Eukaryota</taxon>
        <taxon>Fungi</taxon>
        <taxon>Dikarya</taxon>
        <taxon>Ascomycota</taxon>
        <taxon>Saccharomycotina</taxon>
        <taxon>Lipomycetes</taxon>
        <taxon>Lipomycetales</taxon>
        <taxon>Lipomycetaceae</taxon>
        <taxon>Lipomyces</taxon>
    </lineage>
</organism>
<feature type="region of interest" description="Disordered" evidence="1">
    <location>
        <begin position="286"/>
        <end position="562"/>
    </location>
</feature>
<feature type="domain" description="Nucleolar protein Dnt1-like N-terminal" evidence="2">
    <location>
        <begin position="77"/>
        <end position="140"/>
    </location>
</feature>
<feature type="compositionally biased region" description="Basic and acidic residues" evidence="1">
    <location>
        <begin position="448"/>
        <end position="469"/>
    </location>
</feature>
<name>A0A1E3PWV4_LIPST</name>
<feature type="compositionally biased region" description="Basic residues" evidence="1">
    <location>
        <begin position="250"/>
        <end position="259"/>
    </location>
</feature>
<accession>A0A1E3PWV4</accession>
<keyword evidence="4" id="KW-1185">Reference proteome</keyword>
<proteinExistence type="predicted"/>
<feature type="compositionally biased region" description="Basic and acidic residues" evidence="1">
    <location>
        <begin position="632"/>
        <end position="647"/>
    </location>
</feature>